<dbReference type="Proteomes" id="UP001341245">
    <property type="component" value="Unassembled WGS sequence"/>
</dbReference>
<name>A0ABR0TBX3_AURPU</name>
<proteinExistence type="predicted"/>
<gene>
    <name evidence="2" type="ORF">QM012_002425</name>
</gene>
<feature type="region of interest" description="Disordered" evidence="1">
    <location>
        <begin position="1"/>
        <end position="83"/>
    </location>
</feature>
<reference evidence="2 3" key="1">
    <citation type="submission" date="2023-11" db="EMBL/GenBank/DDBJ databases">
        <title>Draft genome sequence and annotation of the polyextremotolerant black yeast-like fungus Aureobasidium pullulans NRRL 62042.</title>
        <authorList>
            <person name="Dielentheis-Frenken M.R.E."/>
            <person name="Wibberg D."/>
            <person name="Blank L.M."/>
            <person name="Tiso T."/>
        </authorList>
    </citation>
    <scope>NUCLEOTIDE SEQUENCE [LARGE SCALE GENOMIC DNA]</scope>
    <source>
        <strain evidence="2 3">NRRL 62042</strain>
    </source>
</reference>
<evidence type="ECO:0008006" key="4">
    <source>
        <dbReference type="Google" id="ProtNLM"/>
    </source>
</evidence>
<dbReference type="EMBL" id="JASGXD010000013">
    <property type="protein sequence ID" value="KAK6001935.1"/>
    <property type="molecule type" value="Genomic_DNA"/>
</dbReference>
<evidence type="ECO:0000313" key="3">
    <source>
        <dbReference type="Proteomes" id="UP001341245"/>
    </source>
</evidence>
<organism evidence="2 3">
    <name type="scientific">Aureobasidium pullulans</name>
    <name type="common">Black yeast</name>
    <name type="synonym">Pullularia pullulans</name>
    <dbReference type="NCBI Taxonomy" id="5580"/>
    <lineage>
        <taxon>Eukaryota</taxon>
        <taxon>Fungi</taxon>
        <taxon>Dikarya</taxon>
        <taxon>Ascomycota</taxon>
        <taxon>Pezizomycotina</taxon>
        <taxon>Dothideomycetes</taxon>
        <taxon>Dothideomycetidae</taxon>
        <taxon>Dothideales</taxon>
        <taxon>Saccotheciaceae</taxon>
        <taxon>Aureobasidium</taxon>
    </lineage>
</organism>
<sequence>MSSQASPQSSANIHFSHPGSSMAESQPSLPQVDQHNSIPTNESLSSNNIPYTVSRQPATLPSSTSTPGQATSTSFDVDQQQNSESDIERYLDRVKGINQADHKWIRRILELMDNIYKLPPGQRGNRLRDVVKCLGLNQQERDHALQVLGRRLGPNHEGAKDRYMITKWLILLFHHVQDKAMKARNSAKIAEKVEPEVAEQIQKMAPFCREGLHKLKCGHYRATHEECGMSCYGRSTFPDKPLTFDVRMSEIVCFKCPY</sequence>
<accession>A0ABR0TBX3</accession>
<keyword evidence="3" id="KW-1185">Reference proteome</keyword>
<evidence type="ECO:0000313" key="2">
    <source>
        <dbReference type="EMBL" id="KAK6001935.1"/>
    </source>
</evidence>
<evidence type="ECO:0000256" key="1">
    <source>
        <dbReference type="SAM" id="MobiDB-lite"/>
    </source>
</evidence>
<comment type="caution">
    <text evidence="2">The sequence shown here is derived from an EMBL/GenBank/DDBJ whole genome shotgun (WGS) entry which is preliminary data.</text>
</comment>
<protein>
    <recommendedName>
        <fullName evidence="4">VHS domain-containing protein</fullName>
    </recommendedName>
</protein>